<keyword evidence="3" id="KW-0175">Coiled coil</keyword>
<reference evidence="6 7" key="1">
    <citation type="journal article" date="2008" name="J. Bacteriol.">
        <title>The genome of Heliobacterium modesticaldum, a phototrophic representative of the Firmicutes containing the simplest photosynthetic apparatus.</title>
        <authorList>
            <person name="Sattley W.M."/>
            <person name="Madigan M.T."/>
            <person name="Swingley W.D."/>
            <person name="Cheung P.C."/>
            <person name="Clocksin K.M."/>
            <person name="Conrad A.L."/>
            <person name="Dejesa L.C."/>
            <person name="Honchak B.M."/>
            <person name="Jung D.O."/>
            <person name="Karbach L.E."/>
            <person name="Kurdoglu A."/>
            <person name="Lahiri S."/>
            <person name="Mastrian S.D."/>
            <person name="Page L.E."/>
            <person name="Taylor H.L."/>
            <person name="Wang Z.T."/>
            <person name="Raymond J."/>
            <person name="Chen M."/>
            <person name="Blankenship R.E."/>
            <person name="Touchman J.W."/>
        </authorList>
    </citation>
    <scope>NUCLEOTIDE SEQUENCE [LARGE SCALE GENOMIC DNA]</scope>
    <source>
        <strain evidence="7">ATCC 51547 / Ice1</strain>
    </source>
</reference>
<keyword evidence="7" id="KW-1185">Reference proteome</keyword>
<feature type="transmembrane region" description="Helical" evidence="5">
    <location>
        <begin position="402"/>
        <end position="419"/>
    </location>
</feature>
<feature type="transmembrane region" description="Helical" evidence="5">
    <location>
        <begin position="431"/>
        <end position="453"/>
    </location>
</feature>
<evidence type="ECO:0000256" key="3">
    <source>
        <dbReference type="SAM" id="Coils"/>
    </source>
</evidence>
<protein>
    <submittedName>
        <fullName evidence="6">Stage v sporulation protein af</fullName>
    </submittedName>
</protein>
<feature type="transmembrane region" description="Helical" evidence="5">
    <location>
        <begin position="377"/>
        <end position="396"/>
    </location>
</feature>
<evidence type="ECO:0000256" key="5">
    <source>
        <dbReference type="SAM" id="Phobius"/>
    </source>
</evidence>
<dbReference type="STRING" id="498761.HM1_0324"/>
<dbReference type="Proteomes" id="UP000008550">
    <property type="component" value="Chromosome"/>
</dbReference>
<evidence type="ECO:0000313" key="7">
    <source>
        <dbReference type="Proteomes" id="UP000008550"/>
    </source>
</evidence>
<dbReference type="eggNOG" id="COG0697">
    <property type="taxonomic scope" value="Bacteria"/>
</dbReference>
<accession>B0TEM4</accession>
<evidence type="ECO:0000256" key="2">
    <source>
        <dbReference type="ARBA" id="ARBA00023136"/>
    </source>
</evidence>
<feature type="coiled-coil region" evidence="3">
    <location>
        <begin position="4"/>
        <end position="31"/>
    </location>
</feature>
<dbReference type="EMBL" id="CP000930">
    <property type="protein sequence ID" value="ABZ82943.1"/>
    <property type="molecule type" value="Genomic_DNA"/>
</dbReference>
<organism evidence="6 7">
    <name type="scientific">Heliobacterium modesticaldum (strain ATCC 51547 / Ice1)</name>
    <dbReference type="NCBI Taxonomy" id="498761"/>
    <lineage>
        <taxon>Bacteria</taxon>
        <taxon>Bacillati</taxon>
        <taxon>Bacillota</taxon>
        <taxon>Clostridia</taxon>
        <taxon>Eubacteriales</taxon>
        <taxon>Heliobacteriaceae</taxon>
        <taxon>Heliomicrobium</taxon>
    </lineage>
</organism>
<dbReference type="RefSeq" id="WP_012281609.1">
    <property type="nucleotide sequence ID" value="NC_010337.2"/>
</dbReference>
<dbReference type="GO" id="GO:0009847">
    <property type="term" value="P:spore germination"/>
    <property type="evidence" value="ECO:0007669"/>
    <property type="project" value="InterPro"/>
</dbReference>
<feature type="region of interest" description="Disordered" evidence="4">
    <location>
        <begin position="495"/>
        <end position="593"/>
    </location>
</feature>
<keyword evidence="2 5" id="KW-0472">Membrane</keyword>
<keyword evidence="5" id="KW-0812">Transmembrane</keyword>
<evidence type="ECO:0000256" key="4">
    <source>
        <dbReference type="SAM" id="MobiDB-lite"/>
    </source>
</evidence>
<feature type="compositionally biased region" description="Basic and acidic residues" evidence="4">
    <location>
        <begin position="556"/>
        <end position="574"/>
    </location>
</feature>
<dbReference type="PANTHER" id="PTHR22550:SF9">
    <property type="entry name" value="STAGE V SPORULATION PROTEIN AF"/>
    <property type="match status" value="1"/>
</dbReference>
<sequence>MSEAKKQEQTKKELRQTVLSEEELVADLKTNILQMNSELGVNVGFDIACREMEIAGRQAAMYYVNGFTKDLDLLQIMKSLDAFEKEAKDKGAFDIDRLMDHHLFYLQVTTEAKLRQVYYHILSGRVAFLFDGEKKAIVVEARQMPGRQPQEPDIERVVRGSRDGFTETIVTNTALIRRRVRDPRLRFKLLQVGRRSQTDVAVAYIEDIASPELVQEITDRINAVDIDGLPMAEKTLEEFLTQGDWNPYPRVRYTERPDVAAMHLFEGHVLVLVDTSPSVMIAPVTVFHHLEHAEEYRQNAPVGVFLRMVRYAAIFASLFILPLWLMYAINPALLPTWLAFIGPKEMGSVPIVGQVLIAEVGLDMLRMAAVHTPSPLATALGLIAAFMIGEVAIEVGLFNPEIILYLAVAAVGTFATPSYELGQANRLIRLFLIVMVAFFGLPGLLVGISAFLALVMRTKSFGRPYFWPIAPTNAKMIPVALLRAPVPAKRLRPQLLDPIDPDRLPDPYAGSAGGATSGKAVSGKAEYGNVGEKGPRQSGAGAENAGSGHGIGGASESHEVRERREGYGGSEVHEGQSCYDMSPGGHHGGLHGHDRRQVGELFEETDVAGEPDHPGLREPLRWRKHRRGLWSWFKSKVGGSRR</sequence>
<dbReference type="PANTHER" id="PTHR22550">
    <property type="entry name" value="SPORE GERMINATION PROTEIN"/>
    <property type="match status" value="1"/>
</dbReference>
<evidence type="ECO:0000256" key="1">
    <source>
        <dbReference type="ARBA" id="ARBA00005278"/>
    </source>
</evidence>
<dbReference type="InterPro" id="IPR004995">
    <property type="entry name" value="Spore_Ger"/>
</dbReference>
<evidence type="ECO:0000313" key="6">
    <source>
        <dbReference type="EMBL" id="ABZ82943.1"/>
    </source>
</evidence>
<dbReference type="KEGG" id="hmo:HM1_0324"/>
<name>B0TEM4_HELMI</name>
<dbReference type="InterPro" id="IPR050768">
    <property type="entry name" value="UPF0353/GerABKA_families"/>
</dbReference>
<dbReference type="HOGENOM" id="CLU_021639_3_1_9"/>
<keyword evidence="5" id="KW-1133">Transmembrane helix</keyword>
<comment type="similarity">
    <text evidence="1">Belongs to the GerABKA family.</text>
</comment>
<dbReference type="Pfam" id="PF03323">
    <property type="entry name" value="GerA"/>
    <property type="match status" value="1"/>
</dbReference>
<gene>
    <name evidence="6" type="primary">spoVAF</name>
    <name evidence="6" type="ORF">HM1_0324</name>
</gene>
<proteinExistence type="inferred from homology"/>
<dbReference type="AlphaFoldDB" id="B0TEM4"/>
<dbReference type="OrthoDB" id="9772630at2"/>
<dbReference type="GO" id="GO:0016020">
    <property type="term" value="C:membrane"/>
    <property type="evidence" value="ECO:0007669"/>
    <property type="project" value="InterPro"/>
</dbReference>
<feature type="transmembrane region" description="Helical" evidence="5">
    <location>
        <begin position="308"/>
        <end position="327"/>
    </location>
</feature>